<name>A0ABV9DK39_9BACI</name>
<dbReference type="EMBL" id="JBHSFU010000007">
    <property type="protein sequence ID" value="MFC4559180.1"/>
    <property type="molecule type" value="Genomic_DNA"/>
</dbReference>
<sequence length="175" mass="19746">MFDDLYYPSHEVTPLTMAVIAQYDENGNPVTRILEKQNEYFVRHTPTKIINNACKFFGSSLRGRQDGTRGICGITHKAPIAVDPGSGMYFFPTISPTNSKCSWIAHSYIDQVNEGPGPNRSTEIIFKNGKTVLLSVSYGSMLNQVQRTAQYRYLLDNRISYLRKHDADMVAEPFA</sequence>
<dbReference type="Proteomes" id="UP001595989">
    <property type="component" value="Unassembled WGS sequence"/>
</dbReference>
<protein>
    <submittedName>
        <fullName evidence="1">Competence protein ComK</fullName>
    </submittedName>
</protein>
<dbReference type="PIRSF" id="PIRSF011560">
    <property type="entry name" value="ComK"/>
    <property type="match status" value="1"/>
</dbReference>
<dbReference type="InterPro" id="IPR010461">
    <property type="entry name" value="ComK"/>
</dbReference>
<accession>A0ABV9DK39</accession>
<keyword evidence="2" id="KW-1185">Reference proteome</keyword>
<evidence type="ECO:0000313" key="2">
    <source>
        <dbReference type="Proteomes" id="UP001595989"/>
    </source>
</evidence>
<comment type="caution">
    <text evidence="1">The sequence shown here is derived from an EMBL/GenBank/DDBJ whole genome shotgun (WGS) entry which is preliminary data.</text>
</comment>
<dbReference type="Pfam" id="PF06338">
    <property type="entry name" value="ComK"/>
    <property type="match status" value="1"/>
</dbReference>
<proteinExistence type="predicted"/>
<organism evidence="1 2">
    <name type="scientific">Virgibacillus kekensis</name>
    <dbReference type="NCBI Taxonomy" id="202261"/>
    <lineage>
        <taxon>Bacteria</taxon>
        <taxon>Bacillati</taxon>
        <taxon>Bacillota</taxon>
        <taxon>Bacilli</taxon>
        <taxon>Bacillales</taxon>
        <taxon>Bacillaceae</taxon>
        <taxon>Virgibacillus</taxon>
    </lineage>
</organism>
<dbReference type="RefSeq" id="WP_390296798.1">
    <property type="nucleotide sequence ID" value="NZ_JBHSFU010000007.1"/>
</dbReference>
<gene>
    <name evidence="1" type="ORF">ACFO3D_13355</name>
</gene>
<reference evidence="2" key="1">
    <citation type="journal article" date="2019" name="Int. J. Syst. Evol. Microbiol.">
        <title>The Global Catalogue of Microorganisms (GCM) 10K type strain sequencing project: providing services to taxonomists for standard genome sequencing and annotation.</title>
        <authorList>
            <consortium name="The Broad Institute Genomics Platform"/>
            <consortium name="The Broad Institute Genome Sequencing Center for Infectious Disease"/>
            <person name="Wu L."/>
            <person name="Ma J."/>
        </authorList>
    </citation>
    <scope>NUCLEOTIDE SEQUENCE [LARGE SCALE GENOMIC DNA]</scope>
    <source>
        <strain evidence="2">CGMCC 4.7426</strain>
    </source>
</reference>
<evidence type="ECO:0000313" key="1">
    <source>
        <dbReference type="EMBL" id="MFC4559180.1"/>
    </source>
</evidence>